<evidence type="ECO:0000313" key="1">
    <source>
        <dbReference type="EMBL" id="KAF3706953.1"/>
    </source>
</evidence>
<sequence length="56" mass="6175">MRITTILDLMFSPSSNIRRHCYIHVAVPLKGSKTHSSLVFILVCSSSGSLSLRQAD</sequence>
<dbReference type="AlphaFoldDB" id="A0A6G1QXC4"/>
<dbReference type="EMBL" id="CM015712">
    <property type="protein sequence ID" value="KAF3706953.1"/>
    <property type="molecule type" value="Genomic_DNA"/>
</dbReference>
<gene>
    <name evidence="1" type="ORF">EXN66_Car000124</name>
</gene>
<evidence type="ECO:0000313" key="2">
    <source>
        <dbReference type="Proteomes" id="UP000503349"/>
    </source>
</evidence>
<proteinExistence type="predicted"/>
<protein>
    <submittedName>
        <fullName evidence="1">Uncharacterized protein</fullName>
    </submittedName>
</protein>
<accession>A0A6G1QXC4</accession>
<name>A0A6G1QXC4_CHAAH</name>
<keyword evidence="2" id="KW-1185">Reference proteome</keyword>
<dbReference type="Proteomes" id="UP000503349">
    <property type="component" value="Chromosome 1"/>
</dbReference>
<reference evidence="2" key="2">
    <citation type="submission" date="2019-02" db="EMBL/GenBank/DDBJ databases">
        <title>Opniocepnalus argus Var Kimnra genome.</title>
        <authorList>
            <person name="Zhou C."/>
            <person name="Xiao S."/>
        </authorList>
    </citation>
    <scope>NUCLEOTIDE SEQUENCE [LARGE SCALE GENOMIC DNA]</scope>
</reference>
<reference evidence="1 2" key="1">
    <citation type="submission" date="2019-02" db="EMBL/GenBank/DDBJ databases">
        <title>Opniocepnalus argus genome.</title>
        <authorList>
            <person name="Zhou C."/>
            <person name="Xiao S."/>
        </authorList>
    </citation>
    <scope>NUCLEOTIDE SEQUENCE [LARGE SCALE GENOMIC DNA]</scope>
    <source>
        <strain evidence="1">OARG1902GOOAL</strain>
        <tissue evidence="1">Muscle</tissue>
    </source>
</reference>
<organism evidence="1 2">
    <name type="scientific">Channa argus</name>
    <name type="common">Northern snakehead</name>
    <name type="synonym">Ophicephalus argus</name>
    <dbReference type="NCBI Taxonomy" id="215402"/>
    <lineage>
        <taxon>Eukaryota</taxon>
        <taxon>Metazoa</taxon>
        <taxon>Chordata</taxon>
        <taxon>Craniata</taxon>
        <taxon>Vertebrata</taxon>
        <taxon>Euteleostomi</taxon>
        <taxon>Actinopterygii</taxon>
        <taxon>Neopterygii</taxon>
        <taxon>Teleostei</taxon>
        <taxon>Neoteleostei</taxon>
        <taxon>Acanthomorphata</taxon>
        <taxon>Anabantaria</taxon>
        <taxon>Anabantiformes</taxon>
        <taxon>Channoidei</taxon>
        <taxon>Channidae</taxon>
        <taxon>Channa</taxon>
    </lineage>
</organism>